<gene>
    <name evidence="7" type="ORF">KI387_008680</name>
</gene>
<keyword evidence="3" id="KW-0663">Pyridoxal phosphate</keyword>
<dbReference type="InterPro" id="IPR037029">
    <property type="entry name" value="Alliinase_N_sf"/>
</dbReference>
<dbReference type="Gene3D" id="3.40.640.10">
    <property type="entry name" value="Type I PLP-dependent aspartate aminotransferase-like (Major domain)"/>
    <property type="match status" value="1"/>
</dbReference>
<comment type="cofactor">
    <cofactor evidence="1">
        <name>pyridoxal 5'-phosphate</name>
        <dbReference type="ChEBI" id="CHEBI:597326"/>
    </cofactor>
</comment>
<feature type="domain" description="Alliinase EGF-like" evidence="5">
    <location>
        <begin position="42"/>
        <end position="97"/>
    </location>
</feature>
<evidence type="ECO:0000259" key="5">
    <source>
        <dbReference type="Pfam" id="PF04863"/>
    </source>
</evidence>
<dbReference type="Pfam" id="PF04864">
    <property type="entry name" value="Alliinase_C"/>
    <property type="match status" value="1"/>
</dbReference>
<dbReference type="GO" id="GO:0006520">
    <property type="term" value="P:amino acid metabolic process"/>
    <property type="evidence" value="ECO:0007669"/>
    <property type="project" value="TreeGrafter"/>
</dbReference>
<dbReference type="PANTHER" id="PTHR43795:SF20">
    <property type="entry name" value="TRYPTOPHAN AMINOTRANSFERASE-RELATED PROTEIN 3"/>
    <property type="match status" value="1"/>
</dbReference>
<dbReference type="InterPro" id="IPR015421">
    <property type="entry name" value="PyrdxlP-dep_Trfase_major"/>
</dbReference>
<dbReference type="InterPro" id="IPR015422">
    <property type="entry name" value="PyrdxlP-dep_Trfase_small"/>
</dbReference>
<dbReference type="GO" id="GO:0016846">
    <property type="term" value="F:carbon-sulfur lyase activity"/>
    <property type="evidence" value="ECO:0007669"/>
    <property type="project" value="InterPro"/>
</dbReference>
<dbReference type="Pfam" id="PF04863">
    <property type="entry name" value="EGF_alliinase"/>
    <property type="match status" value="1"/>
</dbReference>
<proteinExistence type="inferred from homology"/>
<protein>
    <recommendedName>
        <fullName evidence="9">Alliinase</fullName>
    </recommendedName>
</protein>
<feature type="signal peptide" evidence="4">
    <location>
        <begin position="1"/>
        <end position="22"/>
    </location>
</feature>
<reference evidence="7 8" key="1">
    <citation type="journal article" date="2021" name="Nat. Plants">
        <title>The Taxus genome provides insights into paclitaxel biosynthesis.</title>
        <authorList>
            <person name="Xiong X."/>
            <person name="Gou J."/>
            <person name="Liao Q."/>
            <person name="Li Y."/>
            <person name="Zhou Q."/>
            <person name="Bi G."/>
            <person name="Li C."/>
            <person name="Du R."/>
            <person name="Wang X."/>
            <person name="Sun T."/>
            <person name="Guo L."/>
            <person name="Liang H."/>
            <person name="Lu P."/>
            <person name="Wu Y."/>
            <person name="Zhang Z."/>
            <person name="Ro D.K."/>
            <person name="Shang Y."/>
            <person name="Huang S."/>
            <person name="Yan J."/>
        </authorList>
    </citation>
    <scope>NUCLEOTIDE SEQUENCE [LARGE SCALE GENOMIC DNA]</scope>
    <source>
        <strain evidence="7">Ta-2019</strain>
    </source>
</reference>
<evidence type="ECO:0000259" key="6">
    <source>
        <dbReference type="Pfam" id="PF04864"/>
    </source>
</evidence>
<sequence>MVRQVLLLSCLLLNFQFLAVIGNRGQLLSRDTNTDNLQGLGWSRKAAEEAEAASKYQCSGHGYVFVDTDDTDEKGNPICECNDCFTGPDCSQTVADCVADVASGDPTFLEPFWIANAEAAATVVTAWYRMSFRINDAAIPSAVSPALEKQIRAIHALVGNAVTQGRYIVLGTGSTQLINAAINSLSDTNSSNPALVVAAAPSFGGFEEQTELFDSRDNLWKGDANAWTKRTKKLNSTTFIEFVTYPNNPDGILEEAALEGENVRTVNDHTYYWPHFTAITHPADEDIMLFTISKLTGHAGSRLGWAIIKDYDVYQKIYQYVQSNTLGVSHDTQLRATRLLKAITDGYGKTQKMEDVNTDKKQLLFHYSYPVMRNRWERIERIFNSSDRFSIQRLEPAYCNFFKKVTGPSPDKFLSFEKISAYAWVKCKREEEGNCTAVLESAKITGQSGQAFGVANRHIRLSLIKREDNFILLERRLQNLVWYNDT</sequence>
<feature type="chain" id="PRO_5041454749" description="Alliinase" evidence="4">
    <location>
        <begin position="23"/>
        <end position="486"/>
    </location>
</feature>
<evidence type="ECO:0000256" key="4">
    <source>
        <dbReference type="SAM" id="SignalP"/>
    </source>
</evidence>
<dbReference type="InterPro" id="IPR006947">
    <property type="entry name" value="EGF_alliinase"/>
</dbReference>
<feature type="domain" description="Alliinase C-terminal" evidence="6">
    <location>
        <begin position="99"/>
        <end position="480"/>
    </location>
</feature>
<evidence type="ECO:0000313" key="8">
    <source>
        <dbReference type="Proteomes" id="UP000824469"/>
    </source>
</evidence>
<dbReference type="EMBL" id="JAHRHJ020000008">
    <property type="protein sequence ID" value="KAH9304276.1"/>
    <property type="molecule type" value="Genomic_DNA"/>
</dbReference>
<feature type="non-terminal residue" evidence="7">
    <location>
        <position position="486"/>
    </location>
</feature>
<dbReference type="InterPro" id="IPR006948">
    <property type="entry name" value="Alliinase_C"/>
</dbReference>
<dbReference type="AlphaFoldDB" id="A0AA38CQN1"/>
<dbReference type="SUPFAM" id="SSF53383">
    <property type="entry name" value="PLP-dependent transferases"/>
    <property type="match status" value="1"/>
</dbReference>
<dbReference type="Gene3D" id="2.10.25.30">
    <property type="entry name" value="EGF-like, alliinase"/>
    <property type="match status" value="1"/>
</dbReference>
<accession>A0AA38CQN1</accession>
<evidence type="ECO:0000256" key="1">
    <source>
        <dbReference type="ARBA" id="ARBA00001933"/>
    </source>
</evidence>
<dbReference type="Proteomes" id="UP000824469">
    <property type="component" value="Unassembled WGS sequence"/>
</dbReference>
<keyword evidence="8" id="KW-1185">Reference proteome</keyword>
<dbReference type="Gene3D" id="3.90.1150.10">
    <property type="entry name" value="Aspartate Aminotransferase, domain 1"/>
    <property type="match status" value="1"/>
</dbReference>
<dbReference type="PANTHER" id="PTHR43795">
    <property type="entry name" value="BIFUNCTIONAL ASPARTATE AMINOTRANSFERASE AND GLUTAMATE/ASPARTATE-PREPHENATE AMINOTRANSFERASE-RELATED"/>
    <property type="match status" value="1"/>
</dbReference>
<dbReference type="InterPro" id="IPR050478">
    <property type="entry name" value="Ethylene_sulfur-biosynth"/>
</dbReference>
<evidence type="ECO:0008006" key="9">
    <source>
        <dbReference type="Google" id="ProtNLM"/>
    </source>
</evidence>
<keyword evidence="4" id="KW-0732">Signal</keyword>
<comment type="similarity">
    <text evidence="2">Belongs to the alliinase family.</text>
</comment>
<name>A0AA38CQN1_TAXCH</name>
<evidence type="ECO:0000256" key="2">
    <source>
        <dbReference type="ARBA" id="ARBA00006312"/>
    </source>
</evidence>
<dbReference type="GO" id="GO:0008483">
    <property type="term" value="F:transaminase activity"/>
    <property type="evidence" value="ECO:0007669"/>
    <property type="project" value="TreeGrafter"/>
</dbReference>
<evidence type="ECO:0000256" key="3">
    <source>
        <dbReference type="ARBA" id="ARBA00022898"/>
    </source>
</evidence>
<dbReference type="InterPro" id="IPR015424">
    <property type="entry name" value="PyrdxlP-dep_Trfase"/>
</dbReference>
<comment type="caution">
    <text evidence="7">The sequence shown here is derived from an EMBL/GenBank/DDBJ whole genome shotgun (WGS) entry which is preliminary data.</text>
</comment>
<dbReference type="OMA" id="VMSSRWR"/>
<evidence type="ECO:0000313" key="7">
    <source>
        <dbReference type="EMBL" id="KAH9304276.1"/>
    </source>
</evidence>
<organism evidence="7 8">
    <name type="scientific">Taxus chinensis</name>
    <name type="common">Chinese yew</name>
    <name type="synonym">Taxus wallichiana var. chinensis</name>
    <dbReference type="NCBI Taxonomy" id="29808"/>
    <lineage>
        <taxon>Eukaryota</taxon>
        <taxon>Viridiplantae</taxon>
        <taxon>Streptophyta</taxon>
        <taxon>Embryophyta</taxon>
        <taxon>Tracheophyta</taxon>
        <taxon>Spermatophyta</taxon>
        <taxon>Pinopsida</taxon>
        <taxon>Pinidae</taxon>
        <taxon>Conifers II</taxon>
        <taxon>Cupressales</taxon>
        <taxon>Taxaceae</taxon>
        <taxon>Taxus</taxon>
    </lineage>
</organism>